<dbReference type="InterPro" id="IPR035093">
    <property type="entry name" value="RelE/ParE_toxin_dom_sf"/>
</dbReference>
<gene>
    <name evidence="2" type="ORF">ACFSX9_04835</name>
</gene>
<keyword evidence="3" id="KW-1185">Reference proteome</keyword>
<comment type="caution">
    <text evidence="2">The sequence shown here is derived from an EMBL/GenBank/DDBJ whole genome shotgun (WGS) entry which is preliminary data.</text>
</comment>
<dbReference type="InterPro" id="IPR007712">
    <property type="entry name" value="RelE/ParE_toxin"/>
</dbReference>
<evidence type="ECO:0000256" key="1">
    <source>
        <dbReference type="ARBA" id="ARBA00022649"/>
    </source>
</evidence>
<dbReference type="Gene3D" id="3.30.2310.20">
    <property type="entry name" value="RelE-like"/>
    <property type="match status" value="1"/>
</dbReference>
<dbReference type="Pfam" id="PF05016">
    <property type="entry name" value="ParE_toxin"/>
    <property type="match status" value="1"/>
</dbReference>
<protein>
    <submittedName>
        <fullName evidence="2">Type II toxin-antitoxin system RelE/ParE family toxin</fullName>
    </submittedName>
</protein>
<name>A0ABW5Z701_9FLAO</name>
<organism evidence="2 3">
    <name type="scientific">Flavobacterium ardleyense</name>
    <dbReference type="NCBI Taxonomy" id="2038737"/>
    <lineage>
        <taxon>Bacteria</taxon>
        <taxon>Pseudomonadati</taxon>
        <taxon>Bacteroidota</taxon>
        <taxon>Flavobacteriia</taxon>
        <taxon>Flavobacteriales</taxon>
        <taxon>Flavobacteriaceae</taxon>
        <taxon>Flavobacterium</taxon>
    </lineage>
</organism>
<proteinExistence type="predicted"/>
<evidence type="ECO:0000313" key="2">
    <source>
        <dbReference type="EMBL" id="MFD2908056.1"/>
    </source>
</evidence>
<evidence type="ECO:0000313" key="3">
    <source>
        <dbReference type="Proteomes" id="UP001597549"/>
    </source>
</evidence>
<dbReference type="EMBL" id="JBHUOL010000010">
    <property type="protein sequence ID" value="MFD2908056.1"/>
    <property type="molecule type" value="Genomic_DNA"/>
</dbReference>
<reference evidence="3" key="1">
    <citation type="journal article" date="2019" name="Int. J. Syst. Evol. Microbiol.">
        <title>The Global Catalogue of Microorganisms (GCM) 10K type strain sequencing project: providing services to taxonomists for standard genome sequencing and annotation.</title>
        <authorList>
            <consortium name="The Broad Institute Genomics Platform"/>
            <consortium name="The Broad Institute Genome Sequencing Center for Infectious Disease"/>
            <person name="Wu L."/>
            <person name="Ma J."/>
        </authorList>
    </citation>
    <scope>NUCLEOTIDE SEQUENCE [LARGE SCALE GENOMIC DNA]</scope>
    <source>
        <strain evidence="3">KCTC 52644</strain>
    </source>
</reference>
<accession>A0ABW5Z701</accession>
<sequence length="101" mass="12035">MVQGTRKIIWSVNAVEVKKNIFNYWNNTNKSTVYSKKLDRIFKETLKQMTSFSEGSITTTYKNIRMVLVRDYYIIFEITDKAITVLDIWDTRQNPENFPIE</sequence>
<keyword evidence="1" id="KW-1277">Toxin-antitoxin system</keyword>
<dbReference type="RefSeq" id="WP_379805119.1">
    <property type="nucleotide sequence ID" value="NZ_JBHUOL010000010.1"/>
</dbReference>
<dbReference type="Proteomes" id="UP001597549">
    <property type="component" value="Unassembled WGS sequence"/>
</dbReference>